<organism evidence="2 3">
    <name type="scientific">Vitrella brassicaformis (strain CCMP3155)</name>
    <dbReference type="NCBI Taxonomy" id="1169540"/>
    <lineage>
        <taxon>Eukaryota</taxon>
        <taxon>Sar</taxon>
        <taxon>Alveolata</taxon>
        <taxon>Colpodellida</taxon>
        <taxon>Vitrellaceae</taxon>
        <taxon>Vitrella</taxon>
    </lineage>
</organism>
<feature type="domain" description="Amine oxidase" evidence="1">
    <location>
        <begin position="19"/>
        <end position="472"/>
    </location>
</feature>
<evidence type="ECO:0000313" key="3">
    <source>
        <dbReference type="Proteomes" id="UP000041254"/>
    </source>
</evidence>
<dbReference type="InterPro" id="IPR036188">
    <property type="entry name" value="FAD/NAD-bd_sf"/>
</dbReference>
<evidence type="ECO:0000313" key="2">
    <source>
        <dbReference type="EMBL" id="CEM25163.1"/>
    </source>
</evidence>
<name>A0A0G4G8W3_VITBC</name>
<dbReference type="PhylomeDB" id="A0A0G4G8W3"/>
<dbReference type="InterPro" id="IPR050464">
    <property type="entry name" value="Zeta_carotene_desat/Oxidored"/>
</dbReference>
<proteinExistence type="predicted"/>
<dbReference type="GO" id="GO:0016491">
    <property type="term" value="F:oxidoreductase activity"/>
    <property type="evidence" value="ECO:0007669"/>
    <property type="project" value="InterPro"/>
</dbReference>
<dbReference type="Gene3D" id="3.50.50.60">
    <property type="entry name" value="FAD/NAD(P)-binding domain"/>
    <property type="match status" value="1"/>
</dbReference>
<protein>
    <recommendedName>
        <fullName evidence="1">Amine oxidase domain-containing protein</fullName>
    </recommendedName>
</protein>
<accession>A0A0G4G8W3</accession>
<dbReference type="PANTHER" id="PTHR42923">
    <property type="entry name" value="PROTOPORPHYRINOGEN OXIDASE"/>
    <property type="match status" value="1"/>
</dbReference>
<dbReference type="AlphaFoldDB" id="A0A0G4G8W3"/>
<keyword evidence="3" id="KW-1185">Reference proteome</keyword>
<dbReference type="EMBL" id="CDMY01000592">
    <property type="protein sequence ID" value="CEM25163.1"/>
    <property type="molecule type" value="Genomic_DNA"/>
</dbReference>
<dbReference type="SUPFAM" id="SSF51905">
    <property type="entry name" value="FAD/NAD(P)-binding domain"/>
    <property type="match status" value="1"/>
</dbReference>
<sequence length="529" mass="58524">MESPTDKRKRVVVVGGGWAGFGAAKHLAEEGYDVTLLDASPNPGGLSSGWRTKEGRTVEAGIKGFWYQYPNIFSLIHDDLKITPWPLTECTESGLWSPSGLQCVAPVMQNRQRFPSPLGLMYYTSFGDYRFRNLPLADRASMLPLLTAVLEHDIDDDAYREYDKLSAHELFRRFGVSDRLYEEFLRPILLVGLFAPPEELSAAVTLGMLYFYVLGHQYDFDVAWCRGTLSERIFMPLVSRIESSGGTVKGGQFVTSIDVDEQTGAVRRVMAKDAASGEERVFETDAVVMAVGINAMKKLVTQSPSLKRPEFRKVMNLKSLDVISTRVWLDKKIDFEYPSNVFSGFDETVGGTFFHLNDLQDEYRDAEGSVVACDFYHAAELLPLSDEQIVGKIFSMLSTVKPEVSSAKVVDSAVLRFPQAVTAFAPGTYANRPTQTTSINNLFLAGDWVRLKHGAQGLSQERAYVSGLAAANLAVTALGQGKTATILDTEEDEVQVQLGKRVLKGLRNTYSTVLGRPPPSPLPNLIPRF</sequence>
<dbReference type="OMA" id="MELLYYY"/>
<dbReference type="Proteomes" id="UP000041254">
    <property type="component" value="Unassembled WGS sequence"/>
</dbReference>
<dbReference type="InterPro" id="IPR002937">
    <property type="entry name" value="Amino_oxidase"/>
</dbReference>
<gene>
    <name evidence="2" type="ORF">Vbra_3321</name>
</gene>
<dbReference type="InParanoid" id="A0A0G4G8W3"/>
<dbReference type="STRING" id="1169540.A0A0G4G8W3"/>
<dbReference type="PRINTS" id="PR00419">
    <property type="entry name" value="ADXRDTASE"/>
</dbReference>
<evidence type="ECO:0000259" key="1">
    <source>
        <dbReference type="Pfam" id="PF01593"/>
    </source>
</evidence>
<dbReference type="OrthoDB" id="2219495at2759"/>
<dbReference type="PANTHER" id="PTHR42923:SF46">
    <property type="entry name" value="AMINE OXIDASE"/>
    <property type="match status" value="1"/>
</dbReference>
<dbReference type="Pfam" id="PF01593">
    <property type="entry name" value="Amino_oxidase"/>
    <property type="match status" value="1"/>
</dbReference>
<dbReference type="VEuPathDB" id="CryptoDB:Vbra_3321"/>
<reference evidence="2 3" key="1">
    <citation type="submission" date="2014-11" db="EMBL/GenBank/DDBJ databases">
        <authorList>
            <person name="Zhu J."/>
            <person name="Qi W."/>
            <person name="Song R."/>
        </authorList>
    </citation>
    <scope>NUCLEOTIDE SEQUENCE [LARGE SCALE GENOMIC DNA]</scope>
</reference>